<name>E3MHM6_CAERE</name>
<dbReference type="eggNOG" id="KOG1295">
    <property type="taxonomic scope" value="Eukaryota"/>
</dbReference>
<feature type="compositionally biased region" description="Basic and acidic residues" evidence="2">
    <location>
        <begin position="187"/>
        <end position="204"/>
    </location>
</feature>
<proteinExistence type="predicted"/>
<evidence type="ECO:0000313" key="4">
    <source>
        <dbReference type="EMBL" id="EFP02020.1"/>
    </source>
</evidence>
<feature type="compositionally biased region" description="Low complexity" evidence="2">
    <location>
        <begin position="102"/>
        <end position="115"/>
    </location>
</feature>
<dbReference type="HOGENOM" id="CLU_040586_0_0_1"/>
<feature type="region of interest" description="Disordered" evidence="2">
    <location>
        <begin position="153"/>
        <end position="239"/>
    </location>
</feature>
<keyword evidence="5" id="KW-1185">Reference proteome</keyword>
<dbReference type="STRING" id="31234.E3MHM6"/>
<feature type="coiled-coil region" evidence="1">
    <location>
        <begin position="70"/>
        <end position="97"/>
    </location>
</feature>
<sequence length="252" mass="29367">MTEDTRVGAILNDKYYLEFCEKLSLEKAVPIMTLEQQIRKLNQPEDARELVKIDRLETPLVKYFIDKEYRRRSEFDVRKAKRELKKAEKHKNVMEFLMKPQAASGAPTTTSSGGSRRLQKASEDFEMKANRVMTEKEKEKLEKIEARRKGRNAIRKQKFLEEKKRKLEETTSAEGIQNPQKKLQKPPVEKIQKASRPPRVEKPPKKSMKPPRPSPAKTVGEQQGEDWIKKLTDPKAPIKKKHDVGVEIFELF</sequence>
<accession>E3MHM6</accession>
<gene>
    <name evidence="4" type="primary">Cre-smg-4</name>
    <name evidence="4" type="ORF">CRE_22869</name>
</gene>
<feature type="compositionally biased region" description="Basic and acidic residues" evidence="2">
    <location>
        <begin position="120"/>
        <end position="141"/>
    </location>
</feature>
<reference evidence="4" key="1">
    <citation type="submission" date="2007-07" db="EMBL/GenBank/DDBJ databases">
        <title>PCAP assembly of the Caenorhabditis remanei genome.</title>
        <authorList>
            <consortium name="The Caenorhabditis remanei Sequencing Consortium"/>
            <person name="Wilson R.K."/>
        </authorList>
    </citation>
    <scope>NUCLEOTIDE SEQUENCE [LARGE SCALE GENOMIC DNA]</scope>
    <source>
        <strain evidence="4">PB4641</strain>
    </source>
</reference>
<dbReference type="InterPro" id="IPR005120">
    <property type="entry name" value="UPF3_dom"/>
</dbReference>
<evidence type="ECO:0000256" key="1">
    <source>
        <dbReference type="SAM" id="Coils"/>
    </source>
</evidence>
<evidence type="ECO:0000259" key="3">
    <source>
        <dbReference type="Pfam" id="PF03467"/>
    </source>
</evidence>
<evidence type="ECO:0000256" key="2">
    <source>
        <dbReference type="SAM" id="MobiDB-lite"/>
    </source>
</evidence>
<dbReference type="InParanoid" id="E3MHM6"/>
<organism evidence="5">
    <name type="scientific">Caenorhabditis remanei</name>
    <name type="common">Caenorhabditis vulgaris</name>
    <dbReference type="NCBI Taxonomy" id="31234"/>
    <lineage>
        <taxon>Eukaryota</taxon>
        <taxon>Metazoa</taxon>
        <taxon>Ecdysozoa</taxon>
        <taxon>Nematoda</taxon>
        <taxon>Chromadorea</taxon>
        <taxon>Rhabditida</taxon>
        <taxon>Rhabditina</taxon>
        <taxon>Rhabditomorpha</taxon>
        <taxon>Rhabditoidea</taxon>
        <taxon>Rhabditidae</taxon>
        <taxon>Peloderinae</taxon>
        <taxon>Caenorhabditis</taxon>
    </lineage>
</organism>
<feature type="compositionally biased region" description="Basic and acidic residues" evidence="2">
    <location>
        <begin position="158"/>
        <end position="169"/>
    </location>
</feature>
<dbReference type="EMBL" id="DS268445">
    <property type="protein sequence ID" value="EFP02020.1"/>
    <property type="molecule type" value="Genomic_DNA"/>
</dbReference>
<feature type="region of interest" description="Disordered" evidence="2">
    <location>
        <begin position="99"/>
        <end position="141"/>
    </location>
</feature>
<protein>
    <submittedName>
        <fullName evidence="4">CRE-SMG-4 protein</fullName>
    </submittedName>
</protein>
<keyword evidence="1" id="KW-0175">Coiled coil</keyword>
<dbReference type="AlphaFoldDB" id="E3MHM6"/>
<dbReference type="Pfam" id="PF03467">
    <property type="entry name" value="Smg4_UPF3"/>
    <property type="match status" value="1"/>
</dbReference>
<dbReference type="Proteomes" id="UP000008281">
    <property type="component" value="Unassembled WGS sequence"/>
</dbReference>
<feature type="domain" description="UPF3" evidence="3">
    <location>
        <begin position="2"/>
        <end position="67"/>
    </location>
</feature>
<feature type="compositionally biased region" description="Polar residues" evidence="2">
    <location>
        <begin position="170"/>
        <end position="181"/>
    </location>
</feature>
<evidence type="ECO:0000313" key="5">
    <source>
        <dbReference type="Proteomes" id="UP000008281"/>
    </source>
</evidence>